<dbReference type="InterPro" id="IPR025007">
    <property type="entry name" value="DUF3899"/>
</dbReference>
<evidence type="ECO:0000259" key="2">
    <source>
        <dbReference type="Pfam" id="PF13038"/>
    </source>
</evidence>
<feature type="transmembrane region" description="Helical" evidence="1">
    <location>
        <begin position="29"/>
        <end position="50"/>
    </location>
</feature>
<feature type="domain" description="DUF3899" evidence="2">
    <location>
        <begin position="30"/>
        <end position="120"/>
    </location>
</feature>
<accession>A0A2N3LP34</accession>
<dbReference type="AlphaFoldDB" id="A0A2N3LP34"/>
<proteinExistence type="predicted"/>
<sequence length="124" mass="14024">MKKHFLLSLISLCILIGYKLWTGETLLSWINSTFLVGIIALMAAAIMNIWKTGFLTLLTDGFKLIGNTIIPKTRSAERADNLMKNDHSLNQWKHDVAKWISYICTNFAIISLTVSLVSLIGYYQ</sequence>
<evidence type="ECO:0000313" key="3">
    <source>
        <dbReference type="EMBL" id="PKR86355.1"/>
    </source>
</evidence>
<dbReference type="RefSeq" id="WP_101352993.1">
    <property type="nucleotide sequence ID" value="NZ_PIQO01000002.1"/>
</dbReference>
<organism evidence="3 4">
    <name type="scientific">Heyndrickxia camelliae</name>
    <dbReference type="NCBI Taxonomy" id="1707093"/>
    <lineage>
        <taxon>Bacteria</taxon>
        <taxon>Bacillati</taxon>
        <taxon>Bacillota</taxon>
        <taxon>Bacilli</taxon>
        <taxon>Bacillales</taxon>
        <taxon>Bacillaceae</taxon>
        <taxon>Heyndrickxia</taxon>
    </lineage>
</organism>
<dbReference type="Pfam" id="PF13038">
    <property type="entry name" value="DUF3899"/>
    <property type="match status" value="1"/>
</dbReference>
<gene>
    <name evidence="3" type="ORF">CWO92_04450</name>
</gene>
<dbReference type="Proteomes" id="UP000233440">
    <property type="component" value="Unassembled WGS sequence"/>
</dbReference>
<reference evidence="3 4" key="1">
    <citation type="submission" date="2017-11" db="EMBL/GenBank/DDBJ databases">
        <title>Bacillus camelliae sp. nov., isolated from pu'er tea.</title>
        <authorList>
            <person name="Niu L."/>
        </authorList>
    </citation>
    <scope>NUCLEOTIDE SEQUENCE [LARGE SCALE GENOMIC DNA]</scope>
    <source>
        <strain evidence="3 4">7578-1</strain>
    </source>
</reference>
<evidence type="ECO:0000256" key="1">
    <source>
        <dbReference type="SAM" id="Phobius"/>
    </source>
</evidence>
<keyword evidence="1" id="KW-1133">Transmembrane helix</keyword>
<feature type="transmembrane region" description="Helical" evidence="1">
    <location>
        <begin position="99"/>
        <end position="123"/>
    </location>
</feature>
<dbReference type="OrthoDB" id="2428802at2"/>
<comment type="caution">
    <text evidence="3">The sequence shown here is derived from an EMBL/GenBank/DDBJ whole genome shotgun (WGS) entry which is preliminary data.</text>
</comment>
<evidence type="ECO:0000313" key="4">
    <source>
        <dbReference type="Proteomes" id="UP000233440"/>
    </source>
</evidence>
<name>A0A2N3LP34_9BACI</name>
<protein>
    <recommendedName>
        <fullName evidence="2">DUF3899 domain-containing protein</fullName>
    </recommendedName>
</protein>
<keyword evidence="1" id="KW-0472">Membrane</keyword>
<keyword evidence="1" id="KW-0812">Transmembrane</keyword>
<keyword evidence="4" id="KW-1185">Reference proteome</keyword>
<dbReference type="EMBL" id="PIQO01000002">
    <property type="protein sequence ID" value="PKR86355.1"/>
    <property type="molecule type" value="Genomic_DNA"/>
</dbReference>